<dbReference type="Pfam" id="PF19493">
    <property type="entry name" value="Trypco1"/>
    <property type="match status" value="1"/>
</dbReference>
<protein>
    <recommendedName>
        <fullName evidence="1">Trypsin-co-occurring domain-containing protein</fullName>
    </recommendedName>
</protein>
<evidence type="ECO:0000259" key="1">
    <source>
        <dbReference type="Pfam" id="PF19493"/>
    </source>
</evidence>
<keyword evidence="3" id="KW-1185">Reference proteome</keyword>
<dbReference type="RefSeq" id="WP_044350381.1">
    <property type="nucleotide sequence ID" value="NZ_AZAC01000028.1"/>
</dbReference>
<name>A0A0D2GCJ9_9BACT</name>
<feature type="domain" description="Trypsin-co-occurring" evidence="1">
    <location>
        <begin position="12"/>
        <end position="115"/>
    </location>
</feature>
<evidence type="ECO:0000313" key="3">
    <source>
        <dbReference type="Proteomes" id="UP000032233"/>
    </source>
</evidence>
<comment type="caution">
    <text evidence="2">The sequence shown here is derived from an EMBL/GenBank/DDBJ whole genome shotgun (WGS) entry which is preliminary data.</text>
</comment>
<dbReference type="Proteomes" id="UP000032233">
    <property type="component" value="Unassembled WGS sequence"/>
</dbReference>
<gene>
    <name evidence="2" type="ORF">X474_18075</name>
</gene>
<dbReference type="NCBIfam" id="NF041216">
    <property type="entry name" value="CU044_2847_fam"/>
    <property type="match status" value="1"/>
</dbReference>
<accession>A0A0D2GCJ9</accession>
<dbReference type="OrthoDB" id="163090at2"/>
<dbReference type="AlphaFoldDB" id="A0A0D2GCJ9"/>
<dbReference type="EMBL" id="AZAC01000028">
    <property type="protein sequence ID" value="KIX12652.1"/>
    <property type="molecule type" value="Genomic_DNA"/>
</dbReference>
<reference evidence="2 3" key="1">
    <citation type="submission" date="2013-11" db="EMBL/GenBank/DDBJ databases">
        <title>Metagenomic analysis of a methanogenic consortium involved in long chain n-alkane degradation.</title>
        <authorList>
            <person name="Davidova I.A."/>
            <person name="Callaghan A.V."/>
            <person name="Wawrik B."/>
            <person name="Pruitt S."/>
            <person name="Marks C."/>
            <person name="Duncan K.E."/>
            <person name="Suflita J.M."/>
        </authorList>
    </citation>
    <scope>NUCLEOTIDE SEQUENCE [LARGE SCALE GENOMIC DNA]</scope>
    <source>
        <strain evidence="2 3">SPR</strain>
    </source>
</reference>
<organism evidence="2 3">
    <name type="scientific">Dethiosulfatarculus sandiegensis</name>
    <dbReference type="NCBI Taxonomy" id="1429043"/>
    <lineage>
        <taxon>Bacteria</taxon>
        <taxon>Pseudomonadati</taxon>
        <taxon>Thermodesulfobacteriota</taxon>
        <taxon>Desulfarculia</taxon>
        <taxon>Desulfarculales</taxon>
        <taxon>Desulfarculaceae</taxon>
        <taxon>Dethiosulfatarculus</taxon>
    </lineage>
</organism>
<evidence type="ECO:0000313" key="2">
    <source>
        <dbReference type="EMBL" id="KIX12652.1"/>
    </source>
</evidence>
<proteinExistence type="predicted"/>
<dbReference type="InParanoid" id="A0A0D2GCJ9"/>
<dbReference type="InterPro" id="IPR045794">
    <property type="entry name" value="Trypco1"/>
</dbReference>
<sequence>MPKKKIIELAWDEKRSIQIEVDEEVDEKDDLTRIDPDALGDFDKDAKKDLRKSIKTVSQTLEELKPCIQDLVNKLSIQKPSEINIQFGLKLESGAKVVFVSASGELHFNVSIKWNH</sequence>